<evidence type="ECO:0000313" key="3">
    <source>
        <dbReference type="Proteomes" id="UP000569018"/>
    </source>
</evidence>
<gene>
    <name evidence="1" type="ORF">HKBW3S34_02023</name>
    <name evidence="2" type="ORF">HKBW3S47_01878</name>
</gene>
<comment type="caution">
    <text evidence="1">The sequence shown here is derived from an EMBL/GenBank/DDBJ whole genome shotgun (WGS) entry which is preliminary data.</text>
</comment>
<dbReference type="Proteomes" id="UP000569018">
    <property type="component" value="Unassembled WGS sequence"/>
</dbReference>
<dbReference type="EMBL" id="BLSD01000160">
    <property type="protein sequence ID" value="GFP40181.1"/>
    <property type="molecule type" value="Genomic_DNA"/>
</dbReference>
<reference evidence="3 4" key="1">
    <citation type="journal article" date="2020" name="Front. Microbiol.">
        <title>Single-cell genomics of novel Actinobacteria with the Wood-Ljungdahl pathway discovered in a serpentinizing system.</title>
        <authorList>
            <person name="Merino N."/>
            <person name="Kawai M."/>
            <person name="Boyd E.S."/>
            <person name="Colman D.R."/>
            <person name="McGlynn S.E."/>
            <person name="Nealson K.H."/>
            <person name="Kurokawa K."/>
            <person name="Hongoh Y."/>
        </authorList>
    </citation>
    <scope>NUCLEOTIDE SEQUENCE [LARGE SCALE GENOMIC DNA]</scope>
    <source>
        <strain evidence="1 4">S34</strain>
        <strain evidence="2 3">S47</strain>
    </source>
</reference>
<organism evidence="1 4">
    <name type="scientific">Candidatus Hakubella thermalkaliphila</name>
    <dbReference type="NCBI Taxonomy" id="2754717"/>
    <lineage>
        <taxon>Bacteria</taxon>
        <taxon>Bacillati</taxon>
        <taxon>Actinomycetota</taxon>
        <taxon>Actinomycetota incertae sedis</taxon>
        <taxon>Candidatus Hakubellales</taxon>
        <taxon>Candidatus Hakubellaceae</taxon>
        <taxon>Candidatus Hakubella</taxon>
    </lineage>
</organism>
<evidence type="ECO:0000313" key="4">
    <source>
        <dbReference type="Proteomes" id="UP000588083"/>
    </source>
</evidence>
<proteinExistence type="predicted"/>
<evidence type="ECO:0000313" key="2">
    <source>
        <dbReference type="EMBL" id="GFP40181.1"/>
    </source>
</evidence>
<sequence length="157" mass="16716">MIVVARGHLQRSAAIGAATPGHIHRFMALGARDLELRAAVRAKDEVVLNRVAALRARLRPRIRPGHLPRIVPFLMALMVMSCATAHHTHAYYLLKSVLVHNRGRAASRSGRACCSLGRLCPIWPGAAPPQAPAELPAGIAIRRPGSAGPEIPGGTTT</sequence>
<protein>
    <submittedName>
        <fullName evidence="1">Uncharacterized protein</fullName>
    </submittedName>
</protein>
<dbReference type="EMBL" id="BLRZ01000164">
    <property type="protein sequence ID" value="GFP31104.1"/>
    <property type="molecule type" value="Genomic_DNA"/>
</dbReference>
<evidence type="ECO:0000313" key="1">
    <source>
        <dbReference type="EMBL" id="GFP31104.1"/>
    </source>
</evidence>
<keyword evidence="4" id="KW-1185">Reference proteome</keyword>
<name>A0A6V8PH97_9ACTN</name>
<dbReference type="AlphaFoldDB" id="A0A6V8PH97"/>
<dbReference type="Proteomes" id="UP000588083">
    <property type="component" value="Unassembled WGS sequence"/>
</dbReference>
<accession>A0A6V8PH97</accession>